<comment type="caution">
    <text evidence="1">The sequence shown here is derived from an EMBL/GenBank/DDBJ whole genome shotgun (WGS) entry which is preliminary data.</text>
</comment>
<keyword evidence="2" id="KW-1185">Reference proteome</keyword>
<gene>
    <name evidence="1" type="ORF">FJW02_10305</name>
</gene>
<reference evidence="1 2" key="1">
    <citation type="submission" date="2019-06" db="EMBL/GenBank/DDBJ databases">
        <title>Taxogenomics and systematics of the genus Pantoea.</title>
        <authorList>
            <person name="Tambong J.T."/>
        </authorList>
    </citation>
    <scope>NUCLEOTIDE SEQUENCE [LARGE SCALE GENOMIC DNA]</scope>
    <source>
        <strain evidence="1 2">LMG 24197</strain>
    </source>
</reference>
<evidence type="ECO:0000313" key="1">
    <source>
        <dbReference type="EMBL" id="TPV36901.1"/>
    </source>
</evidence>
<evidence type="ECO:0008006" key="3">
    <source>
        <dbReference type="Google" id="ProtNLM"/>
    </source>
</evidence>
<name>A0ABY2ZLF0_9GAMM</name>
<organism evidence="1 2">
    <name type="scientific">Pantoea eucalypti</name>
    <dbReference type="NCBI Taxonomy" id="470933"/>
    <lineage>
        <taxon>Bacteria</taxon>
        <taxon>Pseudomonadati</taxon>
        <taxon>Pseudomonadota</taxon>
        <taxon>Gammaproteobacteria</taxon>
        <taxon>Enterobacterales</taxon>
        <taxon>Erwiniaceae</taxon>
        <taxon>Pantoea</taxon>
    </lineage>
</organism>
<dbReference type="RefSeq" id="WP_008924791.1">
    <property type="nucleotide sequence ID" value="NZ_CP045721.1"/>
</dbReference>
<dbReference type="EMBL" id="VHJB01000062">
    <property type="protein sequence ID" value="TPV36901.1"/>
    <property type="molecule type" value="Genomic_DNA"/>
</dbReference>
<dbReference type="Proteomes" id="UP000315469">
    <property type="component" value="Unassembled WGS sequence"/>
</dbReference>
<evidence type="ECO:0000313" key="2">
    <source>
        <dbReference type="Proteomes" id="UP000315469"/>
    </source>
</evidence>
<protein>
    <recommendedName>
        <fullName evidence="3">Host cell division inhibitor Icd-like protein</fullName>
    </recommendedName>
</protein>
<dbReference type="GeneID" id="90523186"/>
<sequence length="66" mass="7605">MTIMLACSKKTDWRRYVLIVRMPVAGRHEDAVPEACFAVKPRAENFSGYGASIKLLRQRESYGEHY</sequence>
<accession>A0ABY2ZLF0</accession>
<proteinExistence type="predicted"/>